<evidence type="ECO:0000313" key="4">
    <source>
        <dbReference type="Proteomes" id="UP000663868"/>
    </source>
</evidence>
<dbReference type="Pfam" id="PF00651">
    <property type="entry name" value="BTB"/>
    <property type="match status" value="1"/>
</dbReference>
<dbReference type="EMBL" id="CAJOBB010000288">
    <property type="protein sequence ID" value="CAF3640483.1"/>
    <property type="molecule type" value="Genomic_DNA"/>
</dbReference>
<organism evidence="3 4">
    <name type="scientific">Adineta steineri</name>
    <dbReference type="NCBI Taxonomy" id="433720"/>
    <lineage>
        <taxon>Eukaryota</taxon>
        <taxon>Metazoa</taxon>
        <taxon>Spiralia</taxon>
        <taxon>Gnathifera</taxon>
        <taxon>Rotifera</taxon>
        <taxon>Eurotatoria</taxon>
        <taxon>Bdelloidea</taxon>
        <taxon>Adinetida</taxon>
        <taxon>Adinetidae</taxon>
        <taxon>Adineta</taxon>
    </lineage>
</organism>
<dbReference type="Proteomes" id="UP000663860">
    <property type="component" value="Unassembled WGS sequence"/>
</dbReference>
<dbReference type="Proteomes" id="UP000663868">
    <property type="component" value="Unassembled WGS sequence"/>
</dbReference>
<dbReference type="AlphaFoldDB" id="A0A818QK48"/>
<proteinExistence type="predicted"/>
<comment type="caution">
    <text evidence="3">The sequence shown here is derived from an EMBL/GenBank/DDBJ whole genome shotgun (WGS) entry which is preliminary data.</text>
</comment>
<feature type="domain" description="BTB" evidence="1">
    <location>
        <begin position="78"/>
        <end position="111"/>
    </location>
</feature>
<protein>
    <recommendedName>
        <fullName evidence="1">BTB domain-containing protein</fullName>
    </recommendedName>
</protein>
<reference evidence="3" key="1">
    <citation type="submission" date="2021-02" db="EMBL/GenBank/DDBJ databases">
        <authorList>
            <person name="Nowell W R."/>
        </authorList>
    </citation>
    <scope>NUCLEOTIDE SEQUENCE</scope>
</reference>
<evidence type="ECO:0000259" key="1">
    <source>
        <dbReference type="PROSITE" id="PS50097"/>
    </source>
</evidence>
<sequence length="111" mass="13200">MMILIHRVLKTLSEYFITTNAEDSTLTDNKSHCAFEILRIHKSESISQNVHQRLVIGIQYVTNWQYTYWLISIQKLFIDIILYSSDDRKFRVHRHILCRSSEKFAKPIVSN</sequence>
<gene>
    <name evidence="2" type="ORF">IZO911_LOCUS29268</name>
    <name evidence="3" type="ORF">KXQ929_LOCUS7167</name>
</gene>
<dbReference type="EMBL" id="CAJNOE010000432">
    <property type="protein sequence ID" value="CAF1212796.1"/>
    <property type="molecule type" value="Genomic_DNA"/>
</dbReference>
<dbReference type="SUPFAM" id="SSF54695">
    <property type="entry name" value="POZ domain"/>
    <property type="match status" value="1"/>
</dbReference>
<dbReference type="PROSITE" id="PS50097">
    <property type="entry name" value="BTB"/>
    <property type="match status" value="1"/>
</dbReference>
<evidence type="ECO:0000313" key="3">
    <source>
        <dbReference type="EMBL" id="CAF3640483.1"/>
    </source>
</evidence>
<evidence type="ECO:0000313" key="2">
    <source>
        <dbReference type="EMBL" id="CAF1212796.1"/>
    </source>
</evidence>
<dbReference type="InterPro" id="IPR000210">
    <property type="entry name" value="BTB/POZ_dom"/>
</dbReference>
<name>A0A818QK48_9BILA</name>
<dbReference type="InterPro" id="IPR011333">
    <property type="entry name" value="SKP1/BTB/POZ_sf"/>
</dbReference>
<accession>A0A818QK48</accession>